<dbReference type="PANTHER" id="PTHR38605:SF1">
    <property type="entry name" value="ATPASE"/>
    <property type="match status" value="1"/>
</dbReference>
<accession>A0A5C6EDI0</accession>
<dbReference type="InterPro" id="IPR027417">
    <property type="entry name" value="P-loop_NTPase"/>
</dbReference>
<keyword evidence="2" id="KW-1185">Reference proteome</keyword>
<gene>
    <name evidence="1" type="ORF">Poly59_54270</name>
</gene>
<dbReference type="AlphaFoldDB" id="A0A5C6EDI0"/>
<sequence length="453" mass="51478">MLNRTHHIGVIGLTQSGKTTFLTSLLDHWNNHHPKKFPLGRTPQKHSLMIQWNGEDEDSGRRLFEQNRASIASGEWVSKSLALETYSLSLNCSSWHLAQPIKLYDIPGERLADAEMLRHKCLSHWSEAIVHTIEVDPSLSDHAADFLRAYRGTTSATESSLSRLEKAYRRLMAKFLRSRIPLITPSSMLVDSDGNYVPDDSMTSIEKLEKWFTEQCPMGISGKPIVPVPKCFKDKKSEMWLRCQSHYNEYRRMVVRPALEPLGACHDIVFLVDIAGIFAQGASWKNQASTLIERFVGGVAPGSWTEKWWKKSLHYGALGLVAPQVDRIVFVATQTDRIHRDDRSKVKQLLEDLARPAVRYPASKGYLEVHYCVAAAVESTESHPMHELRYLNQDESEPSKATISELPDEFPNGWKRGDYRFPRTAPRMPENKGNPPKQFGLDAITEILFAIKK</sequence>
<dbReference type="Pfam" id="PF04317">
    <property type="entry name" value="DUF463"/>
    <property type="match status" value="1"/>
</dbReference>
<dbReference type="OrthoDB" id="9777645at2"/>
<proteinExistence type="predicted"/>
<evidence type="ECO:0000313" key="2">
    <source>
        <dbReference type="Proteomes" id="UP000317977"/>
    </source>
</evidence>
<dbReference type="PANTHER" id="PTHR38605">
    <property type="entry name" value="ATPASE-RELATED"/>
    <property type="match status" value="1"/>
</dbReference>
<dbReference type="EMBL" id="SJPX01000006">
    <property type="protein sequence ID" value="TWU46484.1"/>
    <property type="molecule type" value="Genomic_DNA"/>
</dbReference>
<evidence type="ECO:0000313" key="1">
    <source>
        <dbReference type="EMBL" id="TWU46484.1"/>
    </source>
</evidence>
<protein>
    <submittedName>
        <fullName evidence="1">Uncharacterized protein</fullName>
    </submittedName>
</protein>
<dbReference type="SUPFAM" id="SSF52540">
    <property type="entry name" value="P-loop containing nucleoside triphosphate hydrolases"/>
    <property type="match status" value="1"/>
</dbReference>
<organism evidence="1 2">
    <name type="scientific">Rubripirellula reticaptiva</name>
    <dbReference type="NCBI Taxonomy" id="2528013"/>
    <lineage>
        <taxon>Bacteria</taxon>
        <taxon>Pseudomonadati</taxon>
        <taxon>Planctomycetota</taxon>
        <taxon>Planctomycetia</taxon>
        <taxon>Pirellulales</taxon>
        <taxon>Pirellulaceae</taxon>
        <taxon>Rubripirellula</taxon>
    </lineage>
</organism>
<name>A0A5C6EDI0_9BACT</name>
<dbReference type="RefSeq" id="WP_146537010.1">
    <property type="nucleotide sequence ID" value="NZ_SJPX01000006.1"/>
</dbReference>
<dbReference type="Proteomes" id="UP000317977">
    <property type="component" value="Unassembled WGS sequence"/>
</dbReference>
<comment type="caution">
    <text evidence="1">The sequence shown here is derived from an EMBL/GenBank/DDBJ whole genome shotgun (WGS) entry which is preliminary data.</text>
</comment>
<reference evidence="1 2" key="1">
    <citation type="submission" date="2019-02" db="EMBL/GenBank/DDBJ databases">
        <title>Deep-cultivation of Planctomycetes and their phenomic and genomic characterization uncovers novel biology.</title>
        <authorList>
            <person name="Wiegand S."/>
            <person name="Jogler M."/>
            <person name="Boedeker C."/>
            <person name="Pinto D."/>
            <person name="Vollmers J."/>
            <person name="Rivas-Marin E."/>
            <person name="Kohn T."/>
            <person name="Peeters S.H."/>
            <person name="Heuer A."/>
            <person name="Rast P."/>
            <person name="Oberbeckmann S."/>
            <person name="Bunk B."/>
            <person name="Jeske O."/>
            <person name="Meyerdierks A."/>
            <person name="Storesund J.E."/>
            <person name="Kallscheuer N."/>
            <person name="Luecker S."/>
            <person name="Lage O.M."/>
            <person name="Pohl T."/>
            <person name="Merkel B.J."/>
            <person name="Hornburger P."/>
            <person name="Mueller R.-W."/>
            <person name="Bruemmer F."/>
            <person name="Labrenz M."/>
            <person name="Spormann A.M."/>
            <person name="Op Den Camp H."/>
            <person name="Overmann J."/>
            <person name="Amann R."/>
            <person name="Jetten M.S.M."/>
            <person name="Mascher T."/>
            <person name="Medema M.H."/>
            <person name="Devos D.P."/>
            <person name="Kaster A.-K."/>
            <person name="Ovreas L."/>
            <person name="Rohde M."/>
            <person name="Galperin M.Y."/>
            <person name="Jogler C."/>
        </authorList>
    </citation>
    <scope>NUCLEOTIDE SEQUENCE [LARGE SCALE GENOMIC DNA]</scope>
    <source>
        <strain evidence="1 2">Poly59</strain>
    </source>
</reference>
<dbReference type="InterPro" id="IPR007413">
    <property type="entry name" value="YcjX-like"/>
</dbReference>